<keyword evidence="2" id="KW-1185">Reference proteome</keyword>
<dbReference type="Proteomes" id="UP001062846">
    <property type="component" value="Chromosome 1"/>
</dbReference>
<sequence>MGSSTSRLERRPSDCRPNRTRRLLSSLICGSSTSQSPSEMEEYADKSLISSVENFPPASDESRCSCTELSARPDSESGSDDTKTEVGASSGSSTGSFEDNFAQYGLRNDTEVSNPCKTLSESKESVSHQVKQQYLESVSANSSENQTVSVIQEDINSGSVIQEHPSENQQVGNNENSVVAPNTSASGSLSVISDSVLSLQWFGDDNNQLAIPTDQGLTLRTGGLLQVDVVSISSNILSSSIAEISNREARRNSRRLFWDALSRRSFRRHNNDSPTIVFTTGHADDLGSHDRWLLDLSGDLHFDGVSRESEYFGSRRHRRNERRRQLRSEISERIRSGLDEGSRQTTFCASGIHPDGTCSCDSLFMGEESSTFASISRIVMLSEALFEVLDEIHRQPLSLSLSMLSVPAPESVVNLFPVKSHKRSCATESESSDVEQCYICLVEYEEGDKIRVLPCHHEYHMLCVDKWLKEIHGVCPLCRHNVCEGVNAGSTSNAEIPSQ</sequence>
<accession>A0ACC0Q438</accession>
<organism evidence="1 2">
    <name type="scientific">Rhododendron molle</name>
    <name type="common">Chinese azalea</name>
    <name type="synonym">Azalea mollis</name>
    <dbReference type="NCBI Taxonomy" id="49168"/>
    <lineage>
        <taxon>Eukaryota</taxon>
        <taxon>Viridiplantae</taxon>
        <taxon>Streptophyta</taxon>
        <taxon>Embryophyta</taxon>
        <taxon>Tracheophyta</taxon>
        <taxon>Spermatophyta</taxon>
        <taxon>Magnoliopsida</taxon>
        <taxon>eudicotyledons</taxon>
        <taxon>Gunneridae</taxon>
        <taxon>Pentapetalae</taxon>
        <taxon>asterids</taxon>
        <taxon>Ericales</taxon>
        <taxon>Ericaceae</taxon>
        <taxon>Ericoideae</taxon>
        <taxon>Rhodoreae</taxon>
        <taxon>Rhododendron</taxon>
    </lineage>
</organism>
<name>A0ACC0Q438_RHOML</name>
<gene>
    <name evidence="1" type="ORF">RHMOL_Rhmol01G0202800</name>
</gene>
<evidence type="ECO:0000313" key="2">
    <source>
        <dbReference type="Proteomes" id="UP001062846"/>
    </source>
</evidence>
<evidence type="ECO:0000313" key="1">
    <source>
        <dbReference type="EMBL" id="KAI8572485.1"/>
    </source>
</evidence>
<proteinExistence type="predicted"/>
<comment type="caution">
    <text evidence="1">The sequence shown here is derived from an EMBL/GenBank/DDBJ whole genome shotgun (WGS) entry which is preliminary data.</text>
</comment>
<dbReference type="EMBL" id="CM046388">
    <property type="protein sequence ID" value="KAI8572485.1"/>
    <property type="molecule type" value="Genomic_DNA"/>
</dbReference>
<reference evidence="1" key="1">
    <citation type="submission" date="2022-02" db="EMBL/GenBank/DDBJ databases">
        <title>Plant Genome Project.</title>
        <authorList>
            <person name="Zhang R.-G."/>
        </authorList>
    </citation>
    <scope>NUCLEOTIDE SEQUENCE</scope>
    <source>
        <strain evidence="1">AT1</strain>
    </source>
</reference>
<protein>
    <submittedName>
        <fullName evidence="1">Uncharacterized protein</fullName>
    </submittedName>
</protein>